<name>A0A7H0F1L0_9CYAN</name>
<dbReference type="Gene3D" id="3.90.25.10">
    <property type="entry name" value="UDP-galactose 4-epimerase, domain 1"/>
    <property type="match status" value="1"/>
</dbReference>
<dbReference type="GO" id="GO:0047733">
    <property type="term" value="F:CDP-glucose 4,6-dehydratase activity"/>
    <property type="evidence" value="ECO:0007669"/>
    <property type="project" value="UniProtKB-EC"/>
</dbReference>
<dbReference type="InterPro" id="IPR036291">
    <property type="entry name" value="NAD(P)-bd_dom_sf"/>
</dbReference>
<dbReference type="KEGG" id="ccur:IAR63_02170"/>
<dbReference type="PANTHER" id="PTHR43000">
    <property type="entry name" value="DTDP-D-GLUCOSE 4,6-DEHYDRATASE-RELATED"/>
    <property type="match status" value="1"/>
</dbReference>
<organism evidence="2 3">
    <name type="scientific">Cylindrospermopsis curvispora GIHE-G1</name>
    <dbReference type="NCBI Taxonomy" id="2666332"/>
    <lineage>
        <taxon>Bacteria</taxon>
        <taxon>Bacillati</taxon>
        <taxon>Cyanobacteriota</taxon>
        <taxon>Cyanophyceae</taxon>
        <taxon>Nostocales</taxon>
        <taxon>Aphanizomenonaceae</taxon>
        <taxon>Cylindrospermopsis</taxon>
    </lineage>
</organism>
<dbReference type="Gene3D" id="3.40.50.720">
    <property type="entry name" value="NAD(P)-binding Rossmann-like Domain"/>
    <property type="match status" value="1"/>
</dbReference>
<dbReference type="Proteomes" id="UP000516013">
    <property type="component" value="Chromosome"/>
</dbReference>
<keyword evidence="3" id="KW-1185">Reference proteome</keyword>
<evidence type="ECO:0000313" key="3">
    <source>
        <dbReference type="Proteomes" id="UP000516013"/>
    </source>
</evidence>
<dbReference type="EC" id="4.2.1.45" evidence="2"/>
<evidence type="ECO:0000259" key="1">
    <source>
        <dbReference type="Pfam" id="PF16363"/>
    </source>
</evidence>
<dbReference type="AlphaFoldDB" id="A0A7H0F1L0"/>
<dbReference type="RefSeq" id="WP_187706419.1">
    <property type="nucleotide sequence ID" value="NZ_CP060822.1"/>
</dbReference>
<proteinExistence type="predicted"/>
<dbReference type="InterPro" id="IPR013445">
    <property type="entry name" value="CDP_4_6_deHydtase"/>
</dbReference>
<reference evidence="2 3" key="1">
    <citation type="submission" date="2020-08" db="EMBL/GenBank/DDBJ databases">
        <title>Complete genome sequence of Raphidiopsis curvispora isolated from drinking water reservoir in South Korea.</title>
        <authorList>
            <person name="Jeong J."/>
        </authorList>
    </citation>
    <scope>NUCLEOTIDE SEQUENCE [LARGE SCALE GENOMIC DNA]</scope>
    <source>
        <strain evidence="2 3">GIHE-G1</strain>
    </source>
</reference>
<protein>
    <submittedName>
        <fullName evidence="2">CDP-glucose 4,6-dehydratase</fullName>
        <ecNumber evidence="2">4.2.1.45</ecNumber>
    </submittedName>
</protein>
<dbReference type="Pfam" id="PF16363">
    <property type="entry name" value="GDP_Man_Dehyd"/>
    <property type="match status" value="1"/>
</dbReference>
<dbReference type="SUPFAM" id="SSF51735">
    <property type="entry name" value="NAD(P)-binding Rossmann-fold domains"/>
    <property type="match status" value="1"/>
</dbReference>
<dbReference type="NCBIfam" id="TIGR02622">
    <property type="entry name" value="CDP_4_6_dhtase"/>
    <property type="match status" value="1"/>
</dbReference>
<dbReference type="CDD" id="cd05252">
    <property type="entry name" value="CDP_GD_SDR_e"/>
    <property type="match status" value="1"/>
</dbReference>
<feature type="domain" description="NAD(P)-binding" evidence="1">
    <location>
        <begin position="12"/>
        <end position="327"/>
    </location>
</feature>
<accession>A0A7H0F1L0</accession>
<gene>
    <name evidence="2" type="primary">rfbG</name>
    <name evidence="2" type="ORF">IAR63_02170</name>
</gene>
<evidence type="ECO:0000313" key="2">
    <source>
        <dbReference type="EMBL" id="QNP29926.1"/>
    </source>
</evidence>
<dbReference type="EMBL" id="CP060822">
    <property type="protein sequence ID" value="QNP29926.1"/>
    <property type="molecule type" value="Genomic_DNA"/>
</dbReference>
<sequence>MDTSLWQGKRVLVTGHTGFKGGWLCLCLQSMGAKVIGYALDPHTHPNLFSLAKIDSDMTSVIGDIQDLSTLKQVVEDFSPEVVFHLAAQPLVRESYKLPVYTFATNVMGTVNLLESIRQTQTVRAVVNITSDKCYENREWVWGYRETEALGGYDPYSSSKACAELVAAAYRNSFFNHVNSEKDIALGTARAGNVIGGGDWSTDRLVPDCLRAFQSGEPVVLRSPQAVRPWQHVLEPISGYILLAEKLMSSESNRYASAWNFGPDDRGDATVGEVAKTIAHLWGNNATVDVDKNKNHPHEAGLLRLDISRVRTELGWNPQWTVKQALQATVDWHRAWLEGKDMRDFSLWQIAGYQKTHSYASVL</sequence>
<keyword evidence="2" id="KW-0456">Lyase</keyword>
<dbReference type="InterPro" id="IPR016040">
    <property type="entry name" value="NAD(P)-bd_dom"/>
</dbReference>